<dbReference type="InterPro" id="IPR002078">
    <property type="entry name" value="Sigma_54_int"/>
</dbReference>
<dbReference type="GO" id="GO:0043565">
    <property type="term" value="F:sequence-specific DNA binding"/>
    <property type="evidence" value="ECO:0007669"/>
    <property type="project" value="InterPro"/>
</dbReference>
<reference evidence="8 9" key="1">
    <citation type="journal article" date="2012" name="BMC Genomics">
        <title>Genome-guided analysis of physiological and morphological traits of the fermentative acetate oxidizer Thermacetogenium phaeum.</title>
        <authorList>
            <person name="Oehler D."/>
            <person name="Poehlein A."/>
            <person name="Leimbach A."/>
            <person name="Muller N."/>
            <person name="Daniel R."/>
            <person name="Gottschalk G."/>
            <person name="Schink B."/>
        </authorList>
    </citation>
    <scope>NUCLEOTIDE SEQUENCE [LARGE SCALE GENOMIC DNA]</scope>
    <source>
        <strain evidence="9">ATCC BAA-254 / DSM 26808 / PB</strain>
    </source>
</reference>
<evidence type="ECO:0000313" key="8">
    <source>
        <dbReference type="EMBL" id="AFV10382.1"/>
    </source>
</evidence>
<gene>
    <name evidence="8" type="ordered locus">Tph_c01340</name>
</gene>
<proteinExistence type="predicted"/>
<dbReference type="PANTHER" id="PTHR32071:SF57">
    <property type="entry name" value="C4-DICARBOXYLATE TRANSPORT TRANSCRIPTIONAL REGULATORY PROTEIN DCTD"/>
    <property type="match status" value="1"/>
</dbReference>
<accession>K4LE80</accession>
<organism evidence="8 9">
    <name type="scientific">Thermacetogenium phaeum (strain ATCC BAA-254 / DSM 26808 / PB)</name>
    <dbReference type="NCBI Taxonomy" id="1089553"/>
    <lineage>
        <taxon>Bacteria</taxon>
        <taxon>Bacillati</taxon>
        <taxon>Bacillota</taxon>
        <taxon>Clostridia</taxon>
        <taxon>Thermoanaerobacterales</taxon>
        <taxon>Thermoanaerobacteraceae</taxon>
        <taxon>Thermacetogenium</taxon>
    </lineage>
</organism>
<dbReference type="InterPro" id="IPR009057">
    <property type="entry name" value="Homeodomain-like_sf"/>
</dbReference>
<dbReference type="PROSITE" id="PS00688">
    <property type="entry name" value="SIGMA54_INTERACT_3"/>
    <property type="match status" value="1"/>
</dbReference>
<dbReference type="Gene3D" id="1.10.10.60">
    <property type="entry name" value="Homeodomain-like"/>
    <property type="match status" value="1"/>
</dbReference>
<keyword evidence="5" id="KW-0804">Transcription</keyword>
<dbReference type="PANTHER" id="PTHR32071">
    <property type="entry name" value="TRANSCRIPTIONAL REGULATORY PROTEIN"/>
    <property type="match status" value="1"/>
</dbReference>
<dbReference type="EMBL" id="CP003732">
    <property type="protein sequence ID" value="AFV10382.1"/>
    <property type="molecule type" value="Genomic_DNA"/>
</dbReference>
<evidence type="ECO:0000256" key="4">
    <source>
        <dbReference type="ARBA" id="ARBA00023125"/>
    </source>
</evidence>
<feature type="domain" description="Sigma-54 factor interaction" evidence="6">
    <location>
        <begin position="390"/>
        <end position="619"/>
    </location>
</feature>
<protein>
    <submittedName>
        <fullName evidence="8">Sigma54 specific transcriptional regulator</fullName>
    </submittedName>
</protein>
<dbReference type="InterPro" id="IPR002197">
    <property type="entry name" value="HTH_Fis"/>
</dbReference>
<dbReference type="SMART" id="SM00091">
    <property type="entry name" value="PAS"/>
    <property type="match status" value="1"/>
</dbReference>
<feature type="domain" description="PAS" evidence="7">
    <location>
        <begin position="262"/>
        <end position="342"/>
    </location>
</feature>
<dbReference type="eggNOG" id="COG3829">
    <property type="taxonomic scope" value="Bacteria"/>
</dbReference>
<dbReference type="Gene3D" id="1.10.8.60">
    <property type="match status" value="1"/>
</dbReference>
<keyword evidence="1" id="KW-0547">Nucleotide-binding</keyword>
<keyword evidence="2" id="KW-0067">ATP-binding</keyword>
<evidence type="ECO:0000256" key="5">
    <source>
        <dbReference type="ARBA" id="ARBA00023163"/>
    </source>
</evidence>
<sequence>MPFSSVNYSLVDKATHKRIEIRKMTKERWEGILEVKEKFLQNEIGEDELLSCSYLEPEVAKSWIRSRNYGVDHKRVILRCEAKSKFKEKLKRNEALIKIVKPLREIFKNFVEASGYGFQLYDKNGLILLGDGEVIKVKNNVTKGLCLKEGIILNEKNIGTNSHSLCALLRRPVQLIGIENYWDELANTMASAAPIIGEDGEVGGVLLLWQWLVCEPWNENFQRLFSHMLGLVTSIAVAIETQLRLLKSYEELKIANDSLAMTNRMLETTLSLIDDGIITVDRNGKITCVNQEGAQILNLKPDDIGRRNITEFVENTSSFMDLLKKGESAAIEEVVKNKDENYIISIRPVYTNDKNKQINAAVLEFSRAKKVNALVTSRSGAAASFSFDDIVGVSEAITRAKEKAKRFAGCKENILIIGESGTGKELFAQAIHNWYCPEGPFVAVNCAALPRELIESELFGYEGGSFTGADRHGRPGKIELAEGGTLFLDEIGDMPIELQAVLLRVLEDKKVMRVGGRRFKKVDFRVIAATNSDLNKMVREKLFREDLYYRLSVLRVDIPPLRDRGKDKEILARYFIEKYCKKIGRKTPQISPTVRKLIYEYKWPGNVRQLENAVIFAINVSKGDVIEVRDLPDEIRSDFSSDHLRICNHNQSNKRVLLLTEMEKNAIVEALSETKGNIPRAAELLGISKSTVYRKLKEYNISV</sequence>
<dbReference type="InterPro" id="IPR025662">
    <property type="entry name" value="Sigma_54_int_dom_ATP-bd_1"/>
</dbReference>
<dbReference type="STRING" id="1089553.Tph_c01340"/>
<dbReference type="SUPFAM" id="SSF46689">
    <property type="entry name" value="Homeodomain-like"/>
    <property type="match status" value="1"/>
</dbReference>
<dbReference type="Gene3D" id="3.40.50.300">
    <property type="entry name" value="P-loop containing nucleotide triphosphate hydrolases"/>
    <property type="match status" value="1"/>
</dbReference>
<dbReference type="InterPro" id="IPR035965">
    <property type="entry name" value="PAS-like_dom_sf"/>
</dbReference>
<dbReference type="Gene3D" id="3.30.450.20">
    <property type="entry name" value="PAS domain"/>
    <property type="match status" value="1"/>
</dbReference>
<evidence type="ECO:0000313" key="9">
    <source>
        <dbReference type="Proteomes" id="UP000000467"/>
    </source>
</evidence>
<dbReference type="AlphaFoldDB" id="K4LE80"/>
<keyword evidence="9" id="KW-1185">Reference proteome</keyword>
<dbReference type="Pfam" id="PF00158">
    <property type="entry name" value="Sigma54_activat"/>
    <property type="match status" value="1"/>
</dbReference>
<dbReference type="InterPro" id="IPR000014">
    <property type="entry name" value="PAS"/>
</dbReference>
<dbReference type="InterPro" id="IPR027417">
    <property type="entry name" value="P-loop_NTPase"/>
</dbReference>
<dbReference type="CDD" id="cd00130">
    <property type="entry name" value="PAS"/>
    <property type="match status" value="1"/>
</dbReference>
<evidence type="ECO:0000256" key="2">
    <source>
        <dbReference type="ARBA" id="ARBA00022840"/>
    </source>
</evidence>
<evidence type="ECO:0000259" key="6">
    <source>
        <dbReference type="PROSITE" id="PS50045"/>
    </source>
</evidence>
<dbReference type="Gene3D" id="3.30.450.40">
    <property type="match status" value="1"/>
</dbReference>
<dbReference type="FunFam" id="3.40.50.300:FF:000006">
    <property type="entry name" value="DNA-binding transcriptional regulator NtrC"/>
    <property type="match status" value="1"/>
</dbReference>
<dbReference type="PROSITE" id="PS50112">
    <property type="entry name" value="PAS"/>
    <property type="match status" value="1"/>
</dbReference>
<dbReference type="PRINTS" id="PR01590">
    <property type="entry name" value="HTHFIS"/>
</dbReference>
<dbReference type="PROSITE" id="PS00675">
    <property type="entry name" value="SIGMA54_INTERACT_1"/>
    <property type="match status" value="1"/>
</dbReference>
<dbReference type="CDD" id="cd00009">
    <property type="entry name" value="AAA"/>
    <property type="match status" value="1"/>
</dbReference>
<dbReference type="Pfam" id="PF13426">
    <property type="entry name" value="PAS_9"/>
    <property type="match status" value="1"/>
</dbReference>
<dbReference type="GO" id="GO:0006355">
    <property type="term" value="P:regulation of DNA-templated transcription"/>
    <property type="evidence" value="ECO:0007669"/>
    <property type="project" value="InterPro"/>
</dbReference>
<dbReference type="SMART" id="SM00382">
    <property type="entry name" value="AAA"/>
    <property type="match status" value="1"/>
</dbReference>
<dbReference type="SUPFAM" id="SSF52540">
    <property type="entry name" value="P-loop containing nucleoside triphosphate hydrolases"/>
    <property type="match status" value="1"/>
</dbReference>
<dbReference type="Pfam" id="PF25601">
    <property type="entry name" value="AAA_lid_14"/>
    <property type="match status" value="1"/>
</dbReference>
<dbReference type="RefSeq" id="WP_015049302.1">
    <property type="nucleotide sequence ID" value="NC_018870.1"/>
</dbReference>
<dbReference type="InterPro" id="IPR025943">
    <property type="entry name" value="Sigma_54_int_dom_ATP-bd_2"/>
</dbReference>
<evidence type="ECO:0000256" key="3">
    <source>
        <dbReference type="ARBA" id="ARBA00023015"/>
    </source>
</evidence>
<dbReference type="HOGENOM" id="CLU_000445_8_12_9"/>
<dbReference type="Proteomes" id="UP000000467">
    <property type="component" value="Chromosome"/>
</dbReference>
<dbReference type="InterPro" id="IPR025944">
    <property type="entry name" value="Sigma_54_int_dom_CS"/>
</dbReference>
<dbReference type="GO" id="GO:0005524">
    <property type="term" value="F:ATP binding"/>
    <property type="evidence" value="ECO:0007669"/>
    <property type="project" value="UniProtKB-KW"/>
</dbReference>
<dbReference type="InterPro" id="IPR029016">
    <property type="entry name" value="GAF-like_dom_sf"/>
</dbReference>
<dbReference type="InterPro" id="IPR058031">
    <property type="entry name" value="AAA_lid_NorR"/>
</dbReference>
<evidence type="ECO:0000259" key="7">
    <source>
        <dbReference type="PROSITE" id="PS50112"/>
    </source>
</evidence>
<dbReference type="PROSITE" id="PS50045">
    <property type="entry name" value="SIGMA54_INTERACT_4"/>
    <property type="match status" value="1"/>
</dbReference>
<keyword evidence="4" id="KW-0238">DNA-binding</keyword>
<name>K4LE80_THEPS</name>
<keyword evidence="3" id="KW-0805">Transcription regulation</keyword>
<dbReference type="SUPFAM" id="SSF55785">
    <property type="entry name" value="PYP-like sensor domain (PAS domain)"/>
    <property type="match status" value="1"/>
</dbReference>
<dbReference type="Pfam" id="PF02954">
    <property type="entry name" value="HTH_8"/>
    <property type="match status" value="1"/>
</dbReference>
<dbReference type="InterPro" id="IPR003593">
    <property type="entry name" value="AAA+_ATPase"/>
</dbReference>
<dbReference type="PROSITE" id="PS00676">
    <property type="entry name" value="SIGMA54_INTERACT_2"/>
    <property type="match status" value="1"/>
</dbReference>
<dbReference type="KEGG" id="tpz:Tph_c01340"/>
<evidence type="ECO:0000256" key="1">
    <source>
        <dbReference type="ARBA" id="ARBA00022741"/>
    </source>
</evidence>